<accession>X1KG20</accession>
<dbReference type="EMBL" id="BARU01036793">
    <property type="protein sequence ID" value="GAH81008.1"/>
    <property type="molecule type" value="Genomic_DNA"/>
</dbReference>
<protein>
    <submittedName>
        <fullName evidence="1">Uncharacterized protein</fullName>
    </submittedName>
</protein>
<feature type="non-terminal residue" evidence="1">
    <location>
        <position position="1"/>
    </location>
</feature>
<organism evidence="1">
    <name type="scientific">marine sediment metagenome</name>
    <dbReference type="NCBI Taxonomy" id="412755"/>
    <lineage>
        <taxon>unclassified sequences</taxon>
        <taxon>metagenomes</taxon>
        <taxon>ecological metagenomes</taxon>
    </lineage>
</organism>
<sequence length="60" mass="6995">GTAEQNKVLTRLMEVMEQGVLQKEEIEPKVEKVEFPPGCYKSRRQVAEEEADKENRYKVV</sequence>
<evidence type="ECO:0000313" key="1">
    <source>
        <dbReference type="EMBL" id="GAH81008.1"/>
    </source>
</evidence>
<gene>
    <name evidence="1" type="ORF">S03H2_57401</name>
</gene>
<comment type="caution">
    <text evidence="1">The sequence shown here is derived from an EMBL/GenBank/DDBJ whole genome shotgun (WGS) entry which is preliminary data.</text>
</comment>
<dbReference type="AlphaFoldDB" id="X1KG20"/>
<reference evidence="1" key="1">
    <citation type="journal article" date="2014" name="Front. Microbiol.">
        <title>High frequency of phylogenetically diverse reductive dehalogenase-homologous genes in deep subseafloor sedimentary metagenomes.</title>
        <authorList>
            <person name="Kawai M."/>
            <person name="Futagami T."/>
            <person name="Toyoda A."/>
            <person name="Takaki Y."/>
            <person name="Nishi S."/>
            <person name="Hori S."/>
            <person name="Arai W."/>
            <person name="Tsubouchi T."/>
            <person name="Morono Y."/>
            <person name="Uchiyama I."/>
            <person name="Ito T."/>
            <person name="Fujiyama A."/>
            <person name="Inagaki F."/>
            <person name="Takami H."/>
        </authorList>
    </citation>
    <scope>NUCLEOTIDE SEQUENCE</scope>
    <source>
        <strain evidence="1">Expedition CK06-06</strain>
    </source>
</reference>
<proteinExistence type="predicted"/>
<name>X1KG20_9ZZZZ</name>